<protein>
    <submittedName>
        <fullName evidence="1">Uncharacterized protein</fullName>
    </submittedName>
</protein>
<dbReference type="Proteomes" id="UP001596337">
    <property type="component" value="Unassembled WGS sequence"/>
</dbReference>
<keyword evidence="2" id="KW-1185">Reference proteome</keyword>
<accession>A0ABW2CAU4</accession>
<sequence>MFSAILTWAGAILGIAVLLAMAFGPVVADFDAGRFKRHFRRRAHRENHSEVG</sequence>
<organism evidence="1 2">
    <name type="scientific">Haloechinothrix salitolerans</name>
    <dbReference type="NCBI Taxonomy" id="926830"/>
    <lineage>
        <taxon>Bacteria</taxon>
        <taxon>Bacillati</taxon>
        <taxon>Actinomycetota</taxon>
        <taxon>Actinomycetes</taxon>
        <taxon>Pseudonocardiales</taxon>
        <taxon>Pseudonocardiaceae</taxon>
        <taxon>Haloechinothrix</taxon>
    </lineage>
</organism>
<comment type="caution">
    <text evidence="1">The sequence shown here is derived from an EMBL/GenBank/DDBJ whole genome shotgun (WGS) entry which is preliminary data.</text>
</comment>
<proteinExistence type="predicted"/>
<dbReference type="EMBL" id="JBHSXX010000001">
    <property type="protein sequence ID" value="MFC6871683.1"/>
    <property type="molecule type" value="Genomic_DNA"/>
</dbReference>
<gene>
    <name evidence="1" type="ORF">ACFQGD_31640</name>
</gene>
<dbReference type="RefSeq" id="WP_345391692.1">
    <property type="nucleotide sequence ID" value="NZ_BAABLA010000007.1"/>
</dbReference>
<evidence type="ECO:0000313" key="1">
    <source>
        <dbReference type="EMBL" id="MFC6871683.1"/>
    </source>
</evidence>
<name>A0ABW2CAU4_9PSEU</name>
<reference evidence="2" key="1">
    <citation type="journal article" date="2019" name="Int. J. Syst. Evol. Microbiol.">
        <title>The Global Catalogue of Microorganisms (GCM) 10K type strain sequencing project: providing services to taxonomists for standard genome sequencing and annotation.</title>
        <authorList>
            <consortium name="The Broad Institute Genomics Platform"/>
            <consortium name="The Broad Institute Genome Sequencing Center for Infectious Disease"/>
            <person name="Wu L."/>
            <person name="Ma J."/>
        </authorList>
    </citation>
    <scope>NUCLEOTIDE SEQUENCE [LARGE SCALE GENOMIC DNA]</scope>
    <source>
        <strain evidence="2">KCTC 32255</strain>
    </source>
</reference>
<evidence type="ECO:0000313" key="2">
    <source>
        <dbReference type="Proteomes" id="UP001596337"/>
    </source>
</evidence>